<evidence type="ECO:0000256" key="2">
    <source>
        <dbReference type="ARBA" id="ARBA00004696"/>
    </source>
</evidence>
<comment type="catalytic activity">
    <reaction evidence="14">
        <text>chorismate + L-glutamine = anthranilate + pyruvate + L-glutamate + H(+)</text>
        <dbReference type="Rhea" id="RHEA:21732"/>
        <dbReference type="ChEBI" id="CHEBI:15361"/>
        <dbReference type="ChEBI" id="CHEBI:15378"/>
        <dbReference type="ChEBI" id="CHEBI:16567"/>
        <dbReference type="ChEBI" id="CHEBI:29748"/>
        <dbReference type="ChEBI" id="CHEBI:29985"/>
        <dbReference type="ChEBI" id="CHEBI:58359"/>
        <dbReference type="EC" id="4.1.3.27"/>
    </reaction>
</comment>
<dbReference type="PANTHER" id="PTHR22854:SF2">
    <property type="entry name" value="INDOLE-3-GLYCEROL-PHOSPHATE SYNTHASE"/>
    <property type="match status" value="1"/>
</dbReference>
<evidence type="ECO:0000256" key="7">
    <source>
        <dbReference type="ARBA" id="ARBA00022605"/>
    </source>
</evidence>
<dbReference type="OrthoDB" id="524799at2759"/>
<proteinExistence type="predicted"/>
<evidence type="ECO:0000259" key="15">
    <source>
        <dbReference type="Pfam" id="PF00218"/>
    </source>
</evidence>
<dbReference type="GO" id="GO:0004640">
    <property type="term" value="F:phosphoribosylanthranilate isomerase activity"/>
    <property type="evidence" value="ECO:0007669"/>
    <property type="project" value="TreeGrafter"/>
</dbReference>
<reference evidence="16 17" key="1">
    <citation type="journal article" date="2015" name="Sci. Rep.">
        <title>Chromosome-level genome map provides insights into diverse defense mechanisms in the medicinal fungus Ganoderma sinense.</title>
        <authorList>
            <person name="Zhu Y."/>
            <person name="Xu J."/>
            <person name="Sun C."/>
            <person name="Zhou S."/>
            <person name="Xu H."/>
            <person name="Nelson D.R."/>
            <person name="Qian J."/>
            <person name="Song J."/>
            <person name="Luo H."/>
            <person name="Xiang L."/>
            <person name="Li Y."/>
            <person name="Xu Z."/>
            <person name="Ji A."/>
            <person name="Wang L."/>
            <person name="Lu S."/>
            <person name="Hayward A."/>
            <person name="Sun W."/>
            <person name="Li X."/>
            <person name="Schwartz D.C."/>
            <person name="Wang Y."/>
            <person name="Chen S."/>
        </authorList>
    </citation>
    <scope>NUCLEOTIDE SEQUENCE [LARGE SCALE GENOMIC DNA]</scope>
    <source>
        <strain evidence="16 17">ZZ0214-1</strain>
    </source>
</reference>
<keyword evidence="8" id="KW-0210">Decarboxylase</keyword>
<keyword evidence="12" id="KW-0456">Lyase</keyword>
<evidence type="ECO:0000313" key="16">
    <source>
        <dbReference type="EMBL" id="PIL35764.1"/>
    </source>
</evidence>
<organism evidence="16 17">
    <name type="scientific">Ganoderma sinense ZZ0214-1</name>
    <dbReference type="NCBI Taxonomy" id="1077348"/>
    <lineage>
        <taxon>Eukaryota</taxon>
        <taxon>Fungi</taxon>
        <taxon>Dikarya</taxon>
        <taxon>Basidiomycota</taxon>
        <taxon>Agaricomycotina</taxon>
        <taxon>Agaricomycetes</taxon>
        <taxon>Polyporales</taxon>
        <taxon>Polyporaceae</taxon>
        <taxon>Ganoderma</taxon>
    </lineage>
</organism>
<gene>
    <name evidence="16" type="ORF">GSI_02494</name>
</gene>
<dbReference type="AlphaFoldDB" id="A0A2G8SPS5"/>
<dbReference type="InterPro" id="IPR001468">
    <property type="entry name" value="Indole-3-GlycerolPSynthase_CS"/>
</dbReference>
<dbReference type="GO" id="GO:0004425">
    <property type="term" value="F:indole-3-glycerol-phosphate synthase activity"/>
    <property type="evidence" value="ECO:0007669"/>
    <property type="project" value="UniProtKB-EC"/>
</dbReference>
<evidence type="ECO:0000256" key="11">
    <source>
        <dbReference type="ARBA" id="ARBA00023141"/>
    </source>
</evidence>
<evidence type="ECO:0000256" key="9">
    <source>
        <dbReference type="ARBA" id="ARBA00022822"/>
    </source>
</evidence>
<dbReference type="Gene3D" id="3.20.20.70">
    <property type="entry name" value="Aldolase class I"/>
    <property type="match status" value="1"/>
</dbReference>
<evidence type="ECO:0000256" key="8">
    <source>
        <dbReference type="ARBA" id="ARBA00022793"/>
    </source>
</evidence>
<dbReference type="InterPro" id="IPR013798">
    <property type="entry name" value="Indole-3-glycerol_P_synth_dom"/>
</dbReference>
<keyword evidence="11" id="KW-0057">Aromatic amino acid biosynthesis</keyword>
<dbReference type="GO" id="GO:0004049">
    <property type="term" value="F:anthranilate synthase activity"/>
    <property type="evidence" value="ECO:0007669"/>
    <property type="project" value="UniProtKB-EC"/>
</dbReference>
<keyword evidence="13" id="KW-0511">Multifunctional enzyme</keyword>
<dbReference type="PANTHER" id="PTHR22854">
    <property type="entry name" value="TRYPTOPHAN BIOSYNTHESIS PROTEIN"/>
    <property type="match status" value="1"/>
</dbReference>
<dbReference type="Proteomes" id="UP000230002">
    <property type="component" value="Unassembled WGS sequence"/>
</dbReference>
<sequence length="379" mass="41033">MRLSLGRAGRVVLGLDVRAARVADDHRRRPPVDTVSISVTRSDVKFTISQARDHISPSLVAERRVILEQTAPNIPAASPLVSLSQTTIIMSANGNATKPPTILEKIYAQRQKDVDAAKAMPGTRPEELDAYLQMGLAPTLIPLVPRLKTNPSTATASPSLSLMAEIKRASPSKGDIAPHVNPARQALLYAQAGASVISVLTEPTWFKGSLLDMRLVRQAIEPLGAARPAVLRKEFIFAEYQIAEARLHGADTVLLIVAMLTQEQLARLYTYSVGLGMEPLVEVNNAREMERALAVGAKVVGVNNRNLHDFSVDMGTTSGLVDMVRERDVLLCALSGIQGPEDVRVYKEQGVNAVLVGESLMRAADTTTFIKELLAWPNA</sequence>
<evidence type="ECO:0000256" key="13">
    <source>
        <dbReference type="ARBA" id="ARBA00023268"/>
    </source>
</evidence>
<comment type="caution">
    <text evidence="16">The sequence shown here is derived from an EMBL/GenBank/DDBJ whole genome shotgun (WGS) entry which is preliminary data.</text>
</comment>
<dbReference type="EC" id="4.1.3.27" evidence="4"/>
<dbReference type="InterPro" id="IPR013785">
    <property type="entry name" value="Aldolase_TIM"/>
</dbReference>
<evidence type="ECO:0000256" key="12">
    <source>
        <dbReference type="ARBA" id="ARBA00023239"/>
    </source>
</evidence>
<protein>
    <recommendedName>
        <fullName evidence="6">Multifunctional tryptophan biosynthesis protein</fullName>
        <ecNumber evidence="5">4.1.1.48</ecNumber>
        <ecNumber evidence="4">4.1.3.27</ecNumber>
    </recommendedName>
</protein>
<comment type="pathway">
    <text evidence="2">Amino-acid biosynthesis; L-tryptophan biosynthesis; L-tryptophan from chorismate: step 4/5.</text>
</comment>
<evidence type="ECO:0000256" key="6">
    <source>
        <dbReference type="ARBA" id="ARBA00018819"/>
    </source>
</evidence>
<keyword evidence="7" id="KW-0028">Amino-acid biosynthesis</keyword>
<comment type="catalytic activity">
    <reaction evidence="1">
        <text>1-(2-carboxyphenylamino)-1-deoxy-D-ribulose 5-phosphate + H(+) = (1S,2R)-1-C-(indol-3-yl)glycerol 3-phosphate + CO2 + H2O</text>
        <dbReference type="Rhea" id="RHEA:23476"/>
        <dbReference type="ChEBI" id="CHEBI:15377"/>
        <dbReference type="ChEBI" id="CHEBI:15378"/>
        <dbReference type="ChEBI" id="CHEBI:16526"/>
        <dbReference type="ChEBI" id="CHEBI:58613"/>
        <dbReference type="ChEBI" id="CHEBI:58866"/>
        <dbReference type="EC" id="4.1.1.48"/>
    </reaction>
</comment>
<evidence type="ECO:0000256" key="3">
    <source>
        <dbReference type="ARBA" id="ARBA00004873"/>
    </source>
</evidence>
<evidence type="ECO:0000256" key="4">
    <source>
        <dbReference type="ARBA" id="ARBA00012266"/>
    </source>
</evidence>
<dbReference type="STRING" id="1077348.A0A2G8SPS5"/>
<evidence type="ECO:0000256" key="1">
    <source>
        <dbReference type="ARBA" id="ARBA00001633"/>
    </source>
</evidence>
<keyword evidence="17" id="KW-1185">Reference proteome</keyword>
<keyword evidence="9" id="KW-0822">Tryptophan biosynthesis</keyword>
<dbReference type="EMBL" id="AYKW01000003">
    <property type="protein sequence ID" value="PIL35764.1"/>
    <property type="molecule type" value="Genomic_DNA"/>
</dbReference>
<dbReference type="Pfam" id="PF00218">
    <property type="entry name" value="IGPS"/>
    <property type="match status" value="1"/>
</dbReference>
<feature type="domain" description="Indole-3-glycerol phosphate synthase" evidence="15">
    <location>
        <begin position="103"/>
        <end position="373"/>
    </location>
</feature>
<dbReference type="UniPathway" id="UPA00035">
    <property type="reaction ID" value="UER00043"/>
</dbReference>
<dbReference type="GO" id="GO:0000162">
    <property type="term" value="P:L-tryptophan biosynthetic process"/>
    <property type="evidence" value="ECO:0007669"/>
    <property type="project" value="UniProtKB-UniPathway"/>
</dbReference>
<dbReference type="FunFam" id="3.20.20.70:FF:000136">
    <property type="entry name" value="Multifunctional tryptophan biosynthesis protein"/>
    <property type="match status" value="1"/>
</dbReference>
<evidence type="ECO:0000256" key="10">
    <source>
        <dbReference type="ARBA" id="ARBA00022962"/>
    </source>
</evidence>
<dbReference type="PROSITE" id="PS00614">
    <property type="entry name" value="IGPS"/>
    <property type="match status" value="1"/>
</dbReference>
<dbReference type="InterPro" id="IPR045186">
    <property type="entry name" value="Indole-3-glycerol_P_synth"/>
</dbReference>
<evidence type="ECO:0000313" key="17">
    <source>
        <dbReference type="Proteomes" id="UP000230002"/>
    </source>
</evidence>
<dbReference type="InterPro" id="IPR011060">
    <property type="entry name" value="RibuloseP-bd_barrel"/>
</dbReference>
<accession>A0A2G8SPS5</accession>
<name>A0A2G8SPS5_9APHY</name>
<evidence type="ECO:0000256" key="14">
    <source>
        <dbReference type="ARBA" id="ARBA00047683"/>
    </source>
</evidence>
<evidence type="ECO:0000256" key="5">
    <source>
        <dbReference type="ARBA" id="ARBA00012362"/>
    </source>
</evidence>
<dbReference type="SUPFAM" id="SSF51366">
    <property type="entry name" value="Ribulose-phoshate binding barrel"/>
    <property type="match status" value="1"/>
</dbReference>
<dbReference type="CDD" id="cd00331">
    <property type="entry name" value="IGPS"/>
    <property type="match status" value="1"/>
</dbReference>
<comment type="pathway">
    <text evidence="3">Amino-acid biosynthesis; L-tryptophan biosynthesis; L-tryptophan from chorismate: step 1/5.</text>
</comment>
<dbReference type="EC" id="4.1.1.48" evidence="5"/>
<keyword evidence="10" id="KW-0315">Glutamine amidotransferase</keyword>